<comment type="caution">
    <text evidence="3">The sequence shown here is derived from an EMBL/GenBank/DDBJ whole genome shotgun (WGS) entry which is preliminary data.</text>
</comment>
<evidence type="ECO:0000256" key="2">
    <source>
        <dbReference type="SAM" id="SignalP"/>
    </source>
</evidence>
<dbReference type="OrthoDB" id="5816664at2759"/>
<evidence type="ECO:0000313" key="3">
    <source>
        <dbReference type="EMBL" id="CAB3406856.1"/>
    </source>
</evidence>
<organism evidence="3 4">
    <name type="scientific">Caenorhabditis bovis</name>
    <dbReference type="NCBI Taxonomy" id="2654633"/>
    <lineage>
        <taxon>Eukaryota</taxon>
        <taxon>Metazoa</taxon>
        <taxon>Ecdysozoa</taxon>
        <taxon>Nematoda</taxon>
        <taxon>Chromadorea</taxon>
        <taxon>Rhabditida</taxon>
        <taxon>Rhabditina</taxon>
        <taxon>Rhabditomorpha</taxon>
        <taxon>Rhabditoidea</taxon>
        <taxon>Rhabditidae</taxon>
        <taxon>Peloderinae</taxon>
        <taxon>Caenorhabditis</taxon>
    </lineage>
</organism>
<name>A0A8S1EZU5_9PELO</name>
<feature type="signal peptide" evidence="2">
    <location>
        <begin position="1"/>
        <end position="20"/>
    </location>
</feature>
<reference evidence="3 4" key="1">
    <citation type="submission" date="2020-04" db="EMBL/GenBank/DDBJ databases">
        <authorList>
            <person name="Laetsch R D."/>
            <person name="Stevens L."/>
            <person name="Kumar S."/>
            <person name="Blaxter L. M."/>
        </authorList>
    </citation>
    <scope>NUCLEOTIDE SEQUENCE [LARGE SCALE GENOMIC DNA]</scope>
</reference>
<keyword evidence="1" id="KW-0472">Membrane</keyword>
<feature type="transmembrane region" description="Helical" evidence="1">
    <location>
        <begin position="361"/>
        <end position="384"/>
    </location>
</feature>
<keyword evidence="1" id="KW-0812">Transmembrane</keyword>
<evidence type="ECO:0000313" key="4">
    <source>
        <dbReference type="Proteomes" id="UP000494206"/>
    </source>
</evidence>
<keyword evidence="1" id="KW-1133">Transmembrane helix</keyword>
<dbReference type="Proteomes" id="UP000494206">
    <property type="component" value="Unassembled WGS sequence"/>
</dbReference>
<keyword evidence="2" id="KW-0732">Signal</keyword>
<sequence length="405" mass="45438">MRMLLLHFAIYLILAKFTNSDRTNFAIDVGEMATKAIHIEQIVKASSLLNATTIWLHLDTSNLVSLSLNACHNLTKLFDEASTGSYPLDIAQFATNCSHFLIIQARQLPALGSFEFSLGNDRIPVAYGEDFRVQESHDYLKKVKIQSLNDTVEVSFTTLNDTKKEIFISFCETKPGKLFTSTYSKNFDFSIGAPLIEQCYDEFSCDNSSPSIPISLTPMFIRIKSSSAIGTIHVKVNGQEPPVSGIHANYENKRFKLEHNTSITYVMEYDPKYDQILVDFDVELGPVATTVSPCNTTDDWVSMGMFAAGRSNHLDMNIEQIMANSSCSLLEIEPNKMFVRFLATSGPSWINLWHPSIGITWPLAVLLIVLIILMLFAILFLNLYMATKTGNYPVPRFTRPVVPKN</sequence>
<proteinExistence type="predicted"/>
<keyword evidence="4" id="KW-1185">Reference proteome</keyword>
<dbReference type="EMBL" id="CADEPM010000005">
    <property type="protein sequence ID" value="CAB3406856.1"/>
    <property type="molecule type" value="Genomic_DNA"/>
</dbReference>
<protein>
    <submittedName>
        <fullName evidence="3">Uncharacterized protein</fullName>
    </submittedName>
</protein>
<evidence type="ECO:0000256" key="1">
    <source>
        <dbReference type="SAM" id="Phobius"/>
    </source>
</evidence>
<dbReference type="AlphaFoldDB" id="A0A8S1EZU5"/>
<accession>A0A8S1EZU5</accession>
<feature type="chain" id="PRO_5035851609" evidence="2">
    <location>
        <begin position="21"/>
        <end position="405"/>
    </location>
</feature>
<gene>
    <name evidence="3" type="ORF">CBOVIS_LOCUS8868</name>
</gene>